<reference evidence="2" key="1">
    <citation type="journal article" date="2022" name="Int. J. Mol. Sci.">
        <title>Draft Genome of Tanacetum Coccineum: Genomic Comparison of Closely Related Tanacetum-Family Plants.</title>
        <authorList>
            <person name="Yamashiro T."/>
            <person name="Shiraishi A."/>
            <person name="Nakayama K."/>
            <person name="Satake H."/>
        </authorList>
    </citation>
    <scope>NUCLEOTIDE SEQUENCE</scope>
</reference>
<evidence type="ECO:0000256" key="1">
    <source>
        <dbReference type="SAM" id="Phobius"/>
    </source>
</evidence>
<organism evidence="2 3">
    <name type="scientific">Tanacetum coccineum</name>
    <dbReference type="NCBI Taxonomy" id="301880"/>
    <lineage>
        <taxon>Eukaryota</taxon>
        <taxon>Viridiplantae</taxon>
        <taxon>Streptophyta</taxon>
        <taxon>Embryophyta</taxon>
        <taxon>Tracheophyta</taxon>
        <taxon>Spermatophyta</taxon>
        <taxon>Magnoliopsida</taxon>
        <taxon>eudicotyledons</taxon>
        <taxon>Gunneridae</taxon>
        <taxon>Pentapetalae</taxon>
        <taxon>asterids</taxon>
        <taxon>campanulids</taxon>
        <taxon>Asterales</taxon>
        <taxon>Asteraceae</taxon>
        <taxon>Asteroideae</taxon>
        <taxon>Anthemideae</taxon>
        <taxon>Anthemidinae</taxon>
        <taxon>Tanacetum</taxon>
    </lineage>
</organism>
<feature type="transmembrane region" description="Helical" evidence="1">
    <location>
        <begin position="40"/>
        <end position="67"/>
    </location>
</feature>
<protein>
    <submittedName>
        <fullName evidence="2">Uncharacterized protein</fullName>
    </submittedName>
</protein>
<keyword evidence="3" id="KW-1185">Reference proteome</keyword>
<dbReference type="Proteomes" id="UP001151760">
    <property type="component" value="Unassembled WGS sequence"/>
</dbReference>
<reference evidence="2" key="2">
    <citation type="submission" date="2022-01" db="EMBL/GenBank/DDBJ databases">
        <authorList>
            <person name="Yamashiro T."/>
            <person name="Shiraishi A."/>
            <person name="Satake H."/>
            <person name="Nakayama K."/>
        </authorList>
    </citation>
    <scope>NUCLEOTIDE SEQUENCE</scope>
</reference>
<keyword evidence="1" id="KW-1133">Transmembrane helix</keyword>
<proteinExistence type="predicted"/>
<evidence type="ECO:0000313" key="2">
    <source>
        <dbReference type="EMBL" id="GJS75630.1"/>
    </source>
</evidence>
<keyword evidence="1" id="KW-0472">Membrane</keyword>
<name>A0ABQ4YD30_9ASTR</name>
<keyword evidence="1" id="KW-0812">Transmembrane</keyword>
<comment type="caution">
    <text evidence="2">The sequence shown here is derived from an EMBL/GenBank/DDBJ whole genome shotgun (WGS) entry which is preliminary data.</text>
</comment>
<gene>
    <name evidence="2" type="ORF">Tco_0725511</name>
</gene>
<evidence type="ECO:0000313" key="3">
    <source>
        <dbReference type="Proteomes" id="UP001151760"/>
    </source>
</evidence>
<accession>A0ABQ4YD30</accession>
<dbReference type="EMBL" id="BQNB010010317">
    <property type="protein sequence ID" value="GJS75630.1"/>
    <property type="molecule type" value="Genomic_DNA"/>
</dbReference>
<sequence length="147" mass="15661">MIFQLTIVGGFVAVGIASTPISDSDEASLTLSFTNASLSLLNSSCAVLAIFIHFLAFCFLLFPVFLIGTLASSSFTTSSFPFVIEASSMSIFYFFEVSCSSYNPCLFTLASVSMGTKLLILSAFQIQSSTLQKKASSIETISMSSDS</sequence>